<accession>A0A6J4L7E7</accession>
<feature type="non-terminal residue" evidence="2">
    <location>
        <position position="1"/>
    </location>
</feature>
<keyword evidence="2" id="KW-0436">Ligase</keyword>
<dbReference type="GO" id="GO:0004088">
    <property type="term" value="F:carbamoyl-phosphate synthase (glutamine-hydrolyzing) activity"/>
    <property type="evidence" value="ECO:0007669"/>
    <property type="project" value="UniProtKB-EC"/>
</dbReference>
<dbReference type="EC" id="6.3.5.5" evidence="2"/>
<feature type="compositionally biased region" description="Low complexity" evidence="1">
    <location>
        <begin position="136"/>
        <end position="149"/>
    </location>
</feature>
<organism evidence="2">
    <name type="scientific">uncultured Gemmatimonadota bacterium</name>
    <dbReference type="NCBI Taxonomy" id="203437"/>
    <lineage>
        <taxon>Bacteria</taxon>
        <taxon>Pseudomonadati</taxon>
        <taxon>Gemmatimonadota</taxon>
        <taxon>environmental samples</taxon>
    </lineage>
</organism>
<feature type="compositionally biased region" description="Low complexity" evidence="1">
    <location>
        <begin position="271"/>
        <end position="281"/>
    </location>
</feature>
<evidence type="ECO:0000313" key="2">
    <source>
        <dbReference type="EMBL" id="CAA9321291.1"/>
    </source>
</evidence>
<name>A0A6J4L7E7_9BACT</name>
<feature type="compositionally biased region" description="Low complexity" evidence="1">
    <location>
        <begin position="80"/>
        <end position="91"/>
    </location>
</feature>
<feature type="compositionally biased region" description="Basic and acidic residues" evidence="1">
    <location>
        <begin position="282"/>
        <end position="313"/>
    </location>
</feature>
<feature type="compositionally biased region" description="Low complexity" evidence="1">
    <location>
        <begin position="328"/>
        <end position="351"/>
    </location>
</feature>
<feature type="non-terminal residue" evidence="2">
    <location>
        <position position="372"/>
    </location>
</feature>
<reference evidence="2" key="1">
    <citation type="submission" date="2020-02" db="EMBL/GenBank/DDBJ databases">
        <authorList>
            <person name="Meier V. D."/>
        </authorList>
    </citation>
    <scope>NUCLEOTIDE SEQUENCE</scope>
    <source>
        <strain evidence="2">AVDCRST_MAG68</strain>
    </source>
</reference>
<feature type="compositionally biased region" description="Gly residues" evidence="1">
    <location>
        <begin position="67"/>
        <end position="79"/>
    </location>
</feature>
<feature type="compositionally biased region" description="Basic residues" evidence="1">
    <location>
        <begin position="102"/>
        <end position="130"/>
    </location>
</feature>
<feature type="compositionally biased region" description="Basic residues" evidence="1">
    <location>
        <begin position="211"/>
        <end position="228"/>
    </location>
</feature>
<evidence type="ECO:0000256" key="1">
    <source>
        <dbReference type="SAM" id="MobiDB-lite"/>
    </source>
</evidence>
<gene>
    <name evidence="2" type="ORF">AVDCRST_MAG68-1939</name>
</gene>
<feature type="compositionally biased region" description="Basic and acidic residues" evidence="1">
    <location>
        <begin position="23"/>
        <end position="38"/>
    </location>
</feature>
<dbReference type="AlphaFoldDB" id="A0A6J4L7E7"/>
<feature type="compositionally biased region" description="Basic and acidic residues" evidence="1">
    <location>
        <begin position="357"/>
        <end position="372"/>
    </location>
</feature>
<protein>
    <submittedName>
        <fullName evidence="2">Carbamoyl-phosphate synthase small chain</fullName>
        <ecNumber evidence="2">6.3.5.5</ecNumber>
    </submittedName>
</protein>
<sequence>GRTRCADAGGWARLRRRVVRRRGDGVRRGGVQHLHDRVPGGPHRPVVHRAARGDDLPAHRQLRRQPGGRGIGAAAGGGVHPARGAAGAQQLARDRNAARLPGAHRRGGHPGRRHPRAHPAHPLPRGHARRPGAGSGRRAAGADPRAALHGGAGPGGRRLHPRALHGAPGRRPALPGAGVRLRGQEQLPAPPGGARVRGHRDPLAHPGGGDRRRRRRRALRLQRTRRPGGRPARAGLHPRAGGARRAGLRDLPGPPADLPRLWGDYVQASLRPPGRQPPGAAGERRRGGDHLAEPRLRGAGRRERDPRRARAAGDARQPQRRHGGRGGAPRAARFLGAVPPRGGAGPARLGVSLRPLRGRDGAARGAEGRGRL</sequence>
<feature type="region of interest" description="Disordered" evidence="1">
    <location>
        <begin position="23"/>
        <end position="372"/>
    </location>
</feature>
<feature type="compositionally biased region" description="Low complexity" evidence="1">
    <location>
        <begin position="229"/>
        <end position="251"/>
    </location>
</feature>
<dbReference type="EMBL" id="CADCTW010000095">
    <property type="protein sequence ID" value="CAA9321291.1"/>
    <property type="molecule type" value="Genomic_DNA"/>
</dbReference>
<proteinExistence type="predicted"/>